<organism evidence="1 2">
    <name type="scientific">Arctium lappa</name>
    <name type="common">Greater burdock</name>
    <name type="synonym">Lappa major</name>
    <dbReference type="NCBI Taxonomy" id="4217"/>
    <lineage>
        <taxon>Eukaryota</taxon>
        <taxon>Viridiplantae</taxon>
        <taxon>Streptophyta</taxon>
        <taxon>Embryophyta</taxon>
        <taxon>Tracheophyta</taxon>
        <taxon>Spermatophyta</taxon>
        <taxon>Magnoliopsida</taxon>
        <taxon>eudicotyledons</taxon>
        <taxon>Gunneridae</taxon>
        <taxon>Pentapetalae</taxon>
        <taxon>asterids</taxon>
        <taxon>campanulids</taxon>
        <taxon>Asterales</taxon>
        <taxon>Asteraceae</taxon>
        <taxon>Carduoideae</taxon>
        <taxon>Cardueae</taxon>
        <taxon>Arctiinae</taxon>
        <taxon>Arctium</taxon>
    </lineage>
</organism>
<reference evidence="2" key="1">
    <citation type="journal article" date="2022" name="Mol. Ecol. Resour.">
        <title>The genomes of chicory, endive, great burdock and yacon provide insights into Asteraceae palaeo-polyploidization history and plant inulin production.</title>
        <authorList>
            <person name="Fan W."/>
            <person name="Wang S."/>
            <person name="Wang H."/>
            <person name="Wang A."/>
            <person name="Jiang F."/>
            <person name="Liu H."/>
            <person name="Zhao H."/>
            <person name="Xu D."/>
            <person name="Zhang Y."/>
        </authorList>
    </citation>
    <scope>NUCLEOTIDE SEQUENCE [LARGE SCALE GENOMIC DNA]</scope>
    <source>
        <strain evidence="2">cv. Niubang</strain>
    </source>
</reference>
<proteinExistence type="predicted"/>
<sequence length="80" mass="9087">MRDLISLRVSLAIYSQSQVQSLDNYENTFGVYDLGSSLPYAEPSSSTGPSKESMIVNKRFELYCPHDHDLVKRSHTFLCI</sequence>
<dbReference type="Proteomes" id="UP001055879">
    <property type="component" value="Linkage Group LG18"/>
</dbReference>
<keyword evidence="2" id="KW-1185">Reference proteome</keyword>
<evidence type="ECO:0000313" key="2">
    <source>
        <dbReference type="Proteomes" id="UP001055879"/>
    </source>
</evidence>
<dbReference type="EMBL" id="CM042064">
    <property type="protein sequence ID" value="KAI3665436.1"/>
    <property type="molecule type" value="Genomic_DNA"/>
</dbReference>
<protein>
    <submittedName>
        <fullName evidence="1">Uncharacterized protein</fullName>
    </submittedName>
</protein>
<comment type="caution">
    <text evidence="1">The sequence shown here is derived from an EMBL/GenBank/DDBJ whole genome shotgun (WGS) entry which is preliminary data.</text>
</comment>
<reference evidence="1 2" key="2">
    <citation type="journal article" date="2022" name="Mol. Ecol. Resour.">
        <title>The genomes of chicory, endive, great burdock and yacon provide insights into Asteraceae paleo-polyploidization history and plant inulin production.</title>
        <authorList>
            <person name="Fan W."/>
            <person name="Wang S."/>
            <person name="Wang H."/>
            <person name="Wang A."/>
            <person name="Jiang F."/>
            <person name="Liu H."/>
            <person name="Zhao H."/>
            <person name="Xu D."/>
            <person name="Zhang Y."/>
        </authorList>
    </citation>
    <scope>NUCLEOTIDE SEQUENCE [LARGE SCALE GENOMIC DNA]</scope>
    <source>
        <strain evidence="2">cv. Niubang</strain>
    </source>
</reference>
<gene>
    <name evidence="1" type="ORF">L6452_44063</name>
</gene>
<evidence type="ECO:0000313" key="1">
    <source>
        <dbReference type="EMBL" id="KAI3665436.1"/>
    </source>
</evidence>
<accession>A0ACB8XEU6</accession>
<name>A0ACB8XEU6_ARCLA</name>